<name>A0ABD1ZVF5_VESSQ</name>
<feature type="compositionally biased region" description="Basic residues" evidence="1">
    <location>
        <begin position="60"/>
        <end position="69"/>
    </location>
</feature>
<protein>
    <submittedName>
        <fullName evidence="2">Uncharacterized protein</fullName>
    </submittedName>
</protein>
<dbReference type="EMBL" id="JAUDFV010000167">
    <property type="protein sequence ID" value="KAL2712152.1"/>
    <property type="molecule type" value="Genomic_DNA"/>
</dbReference>
<feature type="compositionally biased region" description="Acidic residues" evidence="1">
    <location>
        <begin position="26"/>
        <end position="41"/>
    </location>
</feature>
<dbReference type="Proteomes" id="UP001607302">
    <property type="component" value="Unassembled WGS sequence"/>
</dbReference>
<feature type="compositionally biased region" description="Low complexity" evidence="1">
    <location>
        <begin position="70"/>
        <end position="81"/>
    </location>
</feature>
<evidence type="ECO:0000256" key="1">
    <source>
        <dbReference type="SAM" id="MobiDB-lite"/>
    </source>
</evidence>
<reference evidence="2 3" key="1">
    <citation type="journal article" date="2024" name="Ann. Entomol. Soc. Am.">
        <title>Genomic analyses of the southern and eastern yellowjacket wasps (Hymenoptera: Vespidae) reveal evolutionary signatures of social life.</title>
        <authorList>
            <person name="Catto M.A."/>
            <person name="Caine P.B."/>
            <person name="Orr S.E."/>
            <person name="Hunt B.G."/>
            <person name="Goodisman M.A.D."/>
        </authorList>
    </citation>
    <scope>NUCLEOTIDE SEQUENCE [LARGE SCALE GENOMIC DNA]</scope>
    <source>
        <strain evidence="2">233</strain>
        <tissue evidence="2">Head and thorax</tissue>
    </source>
</reference>
<evidence type="ECO:0000313" key="2">
    <source>
        <dbReference type="EMBL" id="KAL2712152.1"/>
    </source>
</evidence>
<gene>
    <name evidence="2" type="ORF">V1478_018387</name>
</gene>
<keyword evidence="3" id="KW-1185">Reference proteome</keyword>
<accession>A0ABD1ZVF5</accession>
<feature type="region of interest" description="Disordered" evidence="1">
    <location>
        <begin position="1"/>
        <end position="116"/>
    </location>
</feature>
<organism evidence="2 3">
    <name type="scientific">Vespula squamosa</name>
    <name type="common">Southern yellow jacket</name>
    <name type="synonym">Wasp</name>
    <dbReference type="NCBI Taxonomy" id="30214"/>
    <lineage>
        <taxon>Eukaryota</taxon>
        <taxon>Metazoa</taxon>
        <taxon>Ecdysozoa</taxon>
        <taxon>Arthropoda</taxon>
        <taxon>Hexapoda</taxon>
        <taxon>Insecta</taxon>
        <taxon>Pterygota</taxon>
        <taxon>Neoptera</taxon>
        <taxon>Endopterygota</taxon>
        <taxon>Hymenoptera</taxon>
        <taxon>Apocrita</taxon>
        <taxon>Aculeata</taxon>
        <taxon>Vespoidea</taxon>
        <taxon>Vespidae</taxon>
        <taxon>Vespinae</taxon>
        <taxon>Vespula</taxon>
    </lineage>
</organism>
<dbReference type="AlphaFoldDB" id="A0ABD1ZVF5"/>
<sequence>MTTVYDEGQSRDMRFSLKRTKREKEREEEEEEKEEEEEEERDRENSDWYVDGSKNDSLSRHHVHQKATSHRSTPDTTTTTSPQQKSFPFDDSRDPSAAGPRHLTSAPELKDQTLQL</sequence>
<evidence type="ECO:0000313" key="3">
    <source>
        <dbReference type="Proteomes" id="UP001607302"/>
    </source>
</evidence>
<proteinExistence type="predicted"/>
<comment type="caution">
    <text evidence="2">The sequence shown here is derived from an EMBL/GenBank/DDBJ whole genome shotgun (WGS) entry which is preliminary data.</text>
</comment>